<dbReference type="InterPro" id="IPR000847">
    <property type="entry name" value="LysR_HTH_N"/>
</dbReference>
<evidence type="ECO:0000256" key="2">
    <source>
        <dbReference type="ARBA" id="ARBA00023015"/>
    </source>
</evidence>
<dbReference type="Gene3D" id="1.10.10.10">
    <property type="entry name" value="Winged helix-like DNA-binding domain superfamily/Winged helix DNA-binding domain"/>
    <property type="match status" value="1"/>
</dbReference>
<gene>
    <name evidence="6" type="ORF">AX660_04160</name>
</gene>
<evidence type="ECO:0000313" key="6">
    <source>
        <dbReference type="EMBL" id="KXI30636.1"/>
    </source>
</evidence>
<keyword evidence="4" id="KW-0804">Transcription</keyword>
<dbReference type="GO" id="GO:0000976">
    <property type="term" value="F:transcription cis-regulatory region binding"/>
    <property type="evidence" value="ECO:0007669"/>
    <property type="project" value="TreeGrafter"/>
</dbReference>
<evidence type="ECO:0000256" key="1">
    <source>
        <dbReference type="ARBA" id="ARBA00009437"/>
    </source>
</evidence>
<dbReference type="EMBL" id="LSNE01000002">
    <property type="protein sequence ID" value="KXI30636.1"/>
    <property type="molecule type" value="Genomic_DNA"/>
</dbReference>
<keyword evidence="7" id="KW-1185">Reference proteome</keyword>
<comment type="caution">
    <text evidence="6">The sequence shown here is derived from an EMBL/GenBank/DDBJ whole genome shotgun (WGS) entry which is preliminary data.</text>
</comment>
<dbReference type="AlphaFoldDB" id="A0A136A5Z0"/>
<dbReference type="Pfam" id="PF03466">
    <property type="entry name" value="LysR_substrate"/>
    <property type="match status" value="1"/>
</dbReference>
<dbReference type="SUPFAM" id="SSF46785">
    <property type="entry name" value="Winged helix' DNA-binding domain"/>
    <property type="match status" value="1"/>
</dbReference>
<dbReference type="Proteomes" id="UP000070299">
    <property type="component" value="Unassembled WGS sequence"/>
</dbReference>
<dbReference type="Gene3D" id="3.40.190.290">
    <property type="match status" value="1"/>
</dbReference>
<dbReference type="Pfam" id="PF00126">
    <property type="entry name" value="HTH_1"/>
    <property type="match status" value="1"/>
</dbReference>
<protein>
    <submittedName>
        <fullName evidence="6">LysR family transcriptional regulator</fullName>
    </submittedName>
</protein>
<dbReference type="PROSITE" id="PS50931">
    <property type="entry name" value="HTH_LYSR"/>
    <property type="match status" value="1"/>
</dbReference>
<dbReference type="OrthoDB" id="6988449at2"/>
<dbReference type="GO" id="GO:0003700">
    <property type="term" value="F:DNA-binding transcription factor activity"/>
    <property type="evidence" value="ECO:0007669"/>
    <property type="project" value="InterPro"/>
</dbReference>
<reference evidence="7" key="1">
    <citation type="submission" date="2016-02" db="EMBL/GenBank/DDBJ databases">
        <authorList>
            <person name="Schultz-Johansen M."/>
            <person name="Glaring M.A."/>
            <person name="Bech P.K."/>
            <person name="Stougaard P."/>
        </authorList>
    </citation>
    <scope>NUCLEOTIDE SEQUENCE [LARGE SCALE GENOMIC DNA]</scope>
    <source>
        <strain evidence="7">S66</strain>
    </source>
</reference>
<accession>A0A136A5Z0</accession>
<keyword evidence="2" id="KW-0805">Transcription regulation</keyword>
<dbReference type="RefSeq" id="WP_068371315.1">
    <property type="nucleotide sequence ID" value="NZ_LSNE01000002.1"/>
</dbReference>
<organism evidence="6 7">
    <name type="scientific">Paraglaciecola hydrolytica</name>
    <dbReference type="NCBI Taxonomy" id="1799789"/>
    <lineage>
        <taxon>Bacteria</taxon>
        <taxon>Pseudomonadati</taxon>
        <taxon>Pseudomonadota</taxon>
        <taxon>Gammaproteobacteria</taxon>
        <taxon>Alteromonadales</taxon>
        <taxon>Alteromonadaceae</taxon>
        <taxon>Paraglaciecola</taxon>
    </lineage>
</organism>
<evidence type="ECO:0000313" key="7">
    <source>
        <dbReference type="Proteomes" id="UP000070299"/>
    </source>
</evidence>
<comment type="similarity">
    <text evidence="1">Belongs to the LysR transcriptional regulatory family.</text>
</comment>
<dbReference type="InterPro" id="IPR036388">
    <property type="entry name" value="WH-like_DNA-bd_sf"/>
</dbReference>
<dbReference type="InterPro" id="IPR036390">
    <property type="entry name" value="WH_DNA-bd_sf"/>
</dbReference>
<keyword evidence="3" id="KW-0238">DNA-binding</keyword>
<evidence type="ECO:0000256" key="3">
    <source>
        <dbReference type="ARBA" id="ARBA00023125"/>
    </source>
</evidence>
<dbReference type="PANTHER" id="PTHR30126">
    <property type="entry name" value="HTH-TYPE TRANSCRIPTIONAL REGULATOR"/>
    <property type="match status" value="1"/>
</dbReference>
<name>A0A136A5Z0_9ALTE</name>
<dbReference type="STRING" id="1799789.AX660_04160"/>
<proteinExistence type="inferred from homology"/>
<dbReference type="InterPro" id="IPR005119">
    <property type="entry name" value="LysR_subst-bd"/>
</dbReference>
<dbReference type="PANTHER" id="PTHR30126:SF88">
    <property type="entry name" value="TRANSCRIPTIONAL REGULATOR-RELATED"/>
    <property type="match status" value="1"/>
</dbReference>
<sequence length="309" mass="34837">MYRAKTTIEQWRILQAVVDFGGYAQAATQLNKSQSSLNHAVTKLQDQLGVALLEVIGRKAYLTEAGEVMLRRARHLTQNIQDLEELATNINQNWEPEITVAADLAYPREYLYAALKAFQPHSRGSRLKIINTVLTGTEEAITEKWADLVIAGSIPKGFLGEPLCQEYFYAVCHPQHELAQLNSPVEPSELAQHLQLVIKDSSRSPQEKQGWLKSEQRWTVSDFNAAIDIMCQGIGFCWLPEYTLQEAFKQQKLHKLNIKGSSFRAISFYLIAPKADKIGPGTELLYQQILALRQCNAHQQKANLQVTST</sequence>
<dbReference type="SUPFAM" id="SSF53850">
    <property type="entry name" value="Periplasmic binding protein-like II"/>
    <property type="match status" value="1"/>
</dbReference>
<evidence type="ECO:0000256" key="4">
    <source>
        <dbReference type="ARBA" id="ARBA00023163"/>
    </source>
</evidence>
<feature type="domain" description="HTH lysR-type" evidence="5">
    <location>
        <begin position="6"/>
        <end position="63"/>
    </location>
</feature>
<evidence type="ECO:0000259" key="5">
    <source>
        <dbReference type="PROSITE" id="PS50931"/>
    </source>
</evidence>